<evidence type="ECO:0000259" key="2">
    <source>
        <dbReference type="PROSITE" id="PS50943"/>
    </source>
</evidence>
<keyword evidence="1" id="KW-0238">DNA-binding</keyword>
<protein>
    <submittedName>
        <fullName evidence="3">Helix-turn-helix transcriptional regulator</fullName>
    </submittedName>
</protein>
<dbReference type="CDD" id="cd00093">
    <property type="entry name" value="HTH_XRE"/>
    <property type="match status" value="1"/>
</dbReference>
<dbReference type="PROSITE" id="PS50943">
    <property type="entry name" value="HTH_CROC1"/>
    <property type="match status" value="1"/>
</dbReference>
<proteinExistence type="predicted"/>
<dbReference type="PANTHER" id="PTHR46558">
    <property type="entry name" value="TRACRIPTIONAL REGULATORY PROTEIN-RELATED-RELATED"/>
    <property type="match status" value="1"/>
</dbReference>
<comment type="caution">
    <text evidence="3">The sequence shown here is derived from an EMBL/GenBank/DDBJ whole genome shotgun (WGS) entry which is preliminary data.</text>
</comment>
<evidence type="ECO:0000313" key="4">
    <source>
        <dbReference type="Proteomes" id="UP000323732"/>
    </source>
</evidence>
<reference evidence="3 4" key="1">
    <citation type="submission" date="2019-08" db="EMBL/GenBank/DDBJ databases">
        <title>Bacillus genomes from the desert of Cuatro Cienegas, Coahuila.</title>
        <authorList>
            <person name="Olmedo-Alvarez G."/>
        </authorList>
    </citation>
    <scope>NUCLEOTIDE SEQUENCE [LARGE SCALE GENOMIC DNA]</scope>
    <source>
        <strain evidence="3 4">CH37_1T</strain>
    </source>
</reference>
<dbReference type="AlphaFoldDB" id="A0A5D4S168"/>
<dbReference type="Gene3D" id="1.10.260.40">
    <property type="entry name" value="lambda repressor-like DNA-binding domains"/>
    <property type="match status" value="1"/>
</dbReference>
<dbReference type="RefSeq" id="WP_148951149.1">
    <property type="nucleotide sequence ID" value="NZ_VTES01000015.1"/>
</dbReference>
<sequence>MEEYKEIVGQRLQYLRKKKKIPVQRILDKFDIARSTYTGWEKGRRTPKGETLVQLADLFNTTVDFITGKTDNEEQPKIELIELIQSGKAVHEGKPLSEDKAEALRSILKVLLKEE</sequence>
<evidence type="ECO:0000313" key="3">
    <source>
        <dbReference type="EMBL" id="TYS55784.1"/>
    </source>
</evidence>
<dbReference type="PANTHER" id="PTHR46558:SF14">
    <property type="entry name" value="HTH-TYPE TRANSCRIPTIONAL REGULATOR ANSR"/>
    <property type="match status" value="1"/>
</dbReference>
<accession>A0A5D4S168</accession>
<feature type="domain" description="HTH cro/C1-type" evidence="2">
    <location>
        <begin position="12"/>
        <end position="66"/>
    </location>
</feature>
<dbReference type="SUPFAM" id="SSF47413">
    <property type="entry name" value="lambda repressor-like DNA-binding domains"/>
    <property type="match status" value="1"/>
</dbReference>
<dbReference type="GO" id="GO:0003677">
    <property type="term" value="F:DNA binding"/>
    <property type="evidence" value="ECO:0007669"/>
    <property type="project" value="UniProtKB-KW"/>
</dbReference>
<evidence type="ECO:0000256" key="1">
    <source>
        <dbReference type="ARBA" id="ARBA00023125"/>
    </source>
</evidence>
<name>A0A5D4S168_9BACI</name>
<dbReference type="InterPro" id="IPR001387">
    <property type="entry name" value="Cro/C1-type_HTH"/>
</dbReference>
<dbReference type="EMBL" id="VTES01000015">
    <property type="protein sequence ID" value="TYS55784.1"/>
    <property type="molecule type" value="Genomic_DNA"/>
</dbReference>
<dbReference type="SMART" id="SM00530">
    <property type="entry name" value="HTH_XRE"/>
    <property type="match status" value="1"/>
</dbReference>
<dbReference type="Proteomes" id="UP000323732">
    <property type="component" value="Unassembled WGS sequence"/>
</dbReference>
<dbReference type="Pfam" id="PF01381">
    <property type="entry name" value="HTH_3"/>
    <property type="match status" value="1"/>
</dbReference>
<gene>
    <name evidence="3" type="ORF">FZD47_25505</name>
</gene>
<dbReference type="InterPro" id="IPR010982">
    <property type="entry name" value="Lambda_DNA-bd_dom_sf"/>
</dbReference>
<organism evidence="3 4">
    <name type="scientific">Bacillus infantis</name>
    <dbReference type="NCBI Taxonomy" id="324767"/>
    <lineage>
        <taxon>Bacteria</taxon>
        <taxon>Bacillati</taxon>
        <taxon>Bacillota</taxon>
        <taxon>Bacilli</taxon>
        <taxon>Bacillales</taxon>
        <taxon>Bacillaceae</taxon>
        <taxon>Bacillus</taxon>
    </lineage>
</organism>